<dbReference type="RefSeq" id="WP_048171662.1">
    <property type="nucleotide sequence ID" value="NZ_CP009507.1"/>
</dbReference>
<dbReference type="Gene3D" id="2.60.40.10">
    <property type="entry name" value="Immunoglobulins"/>
    <property type="match status" value="1"/>
</dbReference>
<organism evidence="1 2">
    <name type="scientific">Methanosarcina siciliae HI350</name>
    <dbReference type="NCBI Taxonomy" id="1434119"/>
    <lineage>
        <taxon>Archaea</taxon>
        <taxon>Methanobacteriati</taxon>
        <taxon>Methanobacteriota</taxon>
        <taxon>Stenosarchaea group</taxon>
        <taxon>Methanomicrobia</taxon>
        <taxon>Methanosarcinales</taxon>
        <taxon>Methanosarcinaceae</taxon>
        <taxon>Methanosarcina</taxon>
    </lineage>
</organism>
<evidence type="ECO:0000313" key="2">
    <source>
        <dbReference type="Proteomes" id="UP000033092"/>
    </source>
</evidence>
<dbReference type="InterPro" id="IPR013783">
    <property type="entry name" value="Ig-like_fold"/>
</dbReference>
<sequence length="90" mass="9859">MSGKRKNEGTDKAYFTFDVTSGAAPLTVNFTDASTNSTVYEWTIVREGADFTGVSYEQNPTYRFGESGNYTVTLDTDTDSYNITITVTGP</sequence>
<dbReference type="InterPro" id="IPR035986">
    <property type="entry name" value="PKD_dom_sf"/>
</dbReference>
<reference evidence="1 2" key="1">
    <citation type="submission" date="2014-07" db="EMBL/GenBank/DDBJ databases">
        <title>Methanogenic archaea and the global carbon cycle.</title>
        <authorList>
            <person name="Henriksen J.R."/>
            <person name="Luke J."/>
            <person name="Reinhart S."/>
            <person name="Benedict M.N."/>
            <person name="Youngblut N.D."/>
            <person name="Metcalf M.E."/>
            <person name="Whitaker R.J."/>
            <person name="Metcalf W.W."/>
        </authorList>
    </citation>
    <scope>NUCLEOTIDE SEQUENCE [LARGE SCALE GENOMIC DNA]</scope>
    <source>
        <strain evidence="1 2">HI350</strain>
    </source>
</reference>
<dbReference type="GeneID" id="24860454"/>
<gene>
    <name evidence="1" type="ORF">MSSIH_1626</name>
</gene>
<dbReference type="KEGG" id="msz:MSSIH_1626"/>
<dbReference type="HOGENOM" id="CLU_2433912_0_0_2"/>
<dbReference type="Proteomes" id="UP000033092">
    <property type="component" value="Chromosome"/>
</dbReference>
<proteinExistence type="predicted"/>
<evidence type="ECO:0000313" key="1">
    <source>
        <dbReference type="EMBL" id="AKB32316.1"/>
    </source>
</evidence>
<protein>
    <submittedName>
        <fullName evidence="1">Chitin binding protein</fullName>
    </submittedName>
</protein>
<accession>A0A0E3LAN2</accession>
<dbReference type="GeneID" id="41605660"/>
<dbReference type="AlphaFoldDB" id="A0A0E3LAN2"/>
<dbReference type="PATRIC" id="fig|1434119.4.peg.2071"/>
<name>A0A0E3LAN2_9EURY</name>
<dbReference type="EMBL" id="CP009507">
    <property type="protein sequence ID" value="AKB32316.1"/>
    <property type="molecule type" value="Genomic_DNA"/>
</dbReference>
<dbReference type="SUPFAM" id="SSF49299">
    <property type="entry name" value="PKD domain"/>
    <property type="match status" value="1"/>
</dbReference>